<dbReference type="KEGG" id="dvv:114334523"/>
<evidence type="ECO:0000256" key="3">
    <source>
        <dbReference type="ARBA" id="ARBA00022723"/>
    </source>
</evidence>
<keyword evidence="7" id="KW-0408">Iron</keyword>
<reference evidence="16" key="1">
    <citation type="submission" date="2025-04" db="UniProtKB">
        <authorList>
            <consortium name="RefSeq"/>
        </authorList>
    </citation>
    <scope>IDENTIFICATION</scope>
    <source>
        <tissue evidence="16">Whole insect</tissue>
    </source>
</reference>
<dbReference type="EnsemblMetazoa" id="XM_028284583.2">
    <property type="protein sequence ID" value="XP_028140384.1"/>
    <property type="gene ID" value="LOC114334523"/>
</dbReference>
<dbReference type="FunCoup" id="A0A6P7FV85">
    <property type="interactions" value="1651"/>
</dbReference>
<dbReference type="InParanoid" id="A0A6P7FV85"/>
<dbReference type="FunFam" id="2.60.120.650:FF:000010">
    <property type="entry name" value="bifunctional arginine demethylase and lysyl-hydroxylase JMJD6 isoform X2"/>
    <property type="match status" value="1"/>
</dbReference>
<dbReference type="GO" id="GO:0033749">
    <property type="term" value="F:histone H4R3 demethylase activity"/>
    <property type="evidence" value="ECO:0007669"/>
    <property type="project" value="TreeGrafter"/>
</dbReference>
<accession>A0A6P7FV85</accession>
<keyword evidence="15" id="KW-1185">Reference proteome</keyword>
<dbReference type="GO" id="GO:0005634">
    <property type="term" value="C:nucleus"/>
    <property type="evidence" value="ECO:0007669"/>
    <property type="project" value="UniProtKB-SubCell"/>
</dbReference>
<protein>
    <submittedName>
        <fullName evidence="16">Bifunctional arginine demethylase and lysyl-hydroxylase PSR isoform X1</fullName>
    </submittedName>
</protein>
<dbReference type="GO" id="GO:0006909">
    <property type="term" value="P:phagocytosis"/>
    <property type="evidence" value="ECO:0007669"/>
    <property type="project" value="TreeGrafter"/>
</dbReference>
<evidence type="ECO:0000256" key="11">
    <source>
        <dbReference type="ARBA" id="ARBA00038068"/>
    </source>
</evidence>
<dbReference type="GO" id="GO:0046872">
    <property type="term" value="F:metal ion binding"/>
    <property type="evidence" value="ECO:0007669"/>
    <property type="project" value="UniProtKB-KW"/>
</dbReference>
<evidence type="ECO:0000313" key="15">
    <source>
        <dbReference type="Proteomes" id="UP001652700"/>
    </source>
</evidence>
<keyword evidence="10" id="KW-0539">Nucleus</keyword>
<evidence type="ECO:0000313" key="14">
    <source>
        <dbReference type="EnsemblMetazoa" id="XP_028140384.1"/>
    </source>
</evidence>
<dbReference type="SUPFAM" id="SSF51197">
    <property type="entry name" value="Clavaminate synthase-like"/>
    <property type="match status" value="1"/>
</dbReference>
<feature type="region of interest" description="Disordered" evidence="12">
    <location>
        <begin position="341"/>
        <end position="419"/>
    </location>
</feature>
<name>A0A6P7FV85_DIAVI</name>
<dbReference type="GeneID" id="114334523"/>
<dbReference type="InterPro" id="IPR050910">
    <property type="entry name" value="JMJD6_ArgDemeth/LysHydrox"/>
</dbReference>
<comment type="cofactor">
    <cofactor evidence="1">
        <name>Fe(2+)</name>
        <dbReference type="ChEBI" id="CHEBI:29033"/>
    </cofactor>
</comment>
<dbReference type="CTD" id="100326360"/>
<feature type="compositionally biased region" description="Low complexity" evidence="12">
    <location>
        <begin position="344"/>
        <end position="361"/>
    </location>
</feature>
<dbReference type="SMART" id="SM00558">
    <property type="entry name" value="JmjC"/>
    <property type="match status" value="1"/>
</dbReference>
<evidence type="ECO:0000256" key="1">
    <source>
        <dbReference type="ARBA" id="ARBA00001954"/>
    </source>
</evidence>
<reference evidence="14" key="2">
    <citation type="submission" date="2025-05" db="UniProtKB">
        <authorList>
            <consortium name="EnsemblMetazoa"/>
        </authorList>
    </citation>
    <scope>IDENTIFICATION</scope>
</reference>
<feature type="domain" description="JmjC" evidence="13">
    <location>
        <begin position="145"/>
        <end position="309"/>
    </location>
</feature>
<evidence type="ECO:0000256" key="7">
    <source>
        <dbReference type="ARBA" id="ARBA00023004"/>
    </source>
</evidence>
<keyword evidence="3" id="KW-0479">Metal-binding</keyword>
<dbReference type="GO" id="GO:0106140">
    <property type="term" value="F:P-TEFb complex binding"/>
    <property type="evidence" value="ECO:0007669"/>
    <property type="project" value="TreeGrafter"/>
</dbReference>
<evidence type="ECO:0000256" key="5">
    <source>
        <dbReference type="ARBA" id="ARBA00022964"/>
    </source>
</evidence>
<organism evidence="16">
    <name type="scientific">Diabrotica virgifera virgifera</name>
    <name type="common">western corn rootworm</name>
    <dbReference type="NCBI Taxonomy" id="50390"/>
    <lineage>
        <taxon>Eukaryota</taxon>
        <taxon>Metazoa</taxon>
        <taxon>Ecdysozoa</taxon>
        <taxon>Arthropoda</taxon>
        <taxon>Hexapoda</taxon>
        <taxon>Insecta</taxon>
        <taxon>Pterygota</taxon>
        <taxon>Neoptera</taxon>
        <taxon>Endopterygota</taxon>
        <taxon>Coleoptera</taxon>
        <taxon>Polyphaga</taxon>
        <taxon>Cucujiformia</taxon>
        <taxon>Chrysomeloidea</taxon>
        <taxon>Chrysomelidae</taxon>
        <taxon>Galerucinae</taxon>
        <taxon>Diabroticina</taxon>
        <taxon>Diabroticites</taxon>
        <taxon>Diabrotica</taxon>
    </lineage>
</organism>
<dbReference type="PROSITE" id="PS51184">
    <property type="entry name" value="JMJC"/>
    <property type="match status" value="1"/>
</dbReference>
<feature type="compositionally biased region" description="Polar residues" evidence="12">
    <location>
        <begin position="399"/>
        <end position="419"/>
    </location>
</feature>
<dbReference type="PANTHER" id="PTHR12480:SF32">
    <property type="entry name" value="BIFUNCTIONAL ARGININE DEMETHYLASE AND LYSYL-HYDROXYLASE JMJD6"/>
    <property type="match status" value="1"/>
</dbReference>
<proteinExistence type="inferred from homology"/>
<keyword evidence="9" id="KW-0804">Transcription</keyword>
<evidence type="ECO:0000256" key="4">
    <source>
        <dbReference type="ARBA" id="ARBA00022853"/>
    </source>
</evidence>
<dbReference type="Pfam" id="PF02373">
    <property type="entry name" value="JmjC"/>
    <property type="match status" value="1"/>
</dbReference>
<evidence type="ECO:0000256" key="2">
    <source>
        <dbReference type="ARBA" id="ARBA00004123"/>
    </source>
</evidence>
<keyword evidence="4" id="KW-0156">Chromatin regulator</keyword>
<dbReference type="Proteomes" id="UP001652700">
    <property type="component" value="Unplaced"/>
</dbReference>
<dbReference type="Gene3D" id="1.20.1280.270">
    <property type="match status" value="1"/>
</dbReference>
<keyword evidence="8" id="KW-0805">Transcription regulation</keyword>
<dbReference type="InterPro" id="IPR003347">
    <property type="entry name" value="JmjC_dom"/>
</dbReference>
<dbReference type="AlphaFoldDB" id="A0A6P7FV85"/>
<sequence length="419" mass="48576">MDEHEFAHRARKRIKEVKKRARPELNTKKAWRQMEYVSDVDRFKNFVDNCERIDESRTSQRQFITHYELPYKPVVITGCQKGWRAAEKWTLEKLTRKYRNQKFKCGEDNEGYSVKMKMKYYIHYMQSTKDDSPLYIFDSNFGEHKRRKKLLEDYEVPYYFRDDLLKYSGENRRPPYRWFVMGPARSGTGIHIDPLGTSAWNALVVGHKRWCLFPTHTPKEILKVTLQAGGKQRDEAITWFDLIYPKTQKPTWPQNCKPVEILQGPGETVFVPGGWWHVVLNLDTTIAVTQNFCSRTNFPVVWHKTARGRPKLSQKWLKTLTEKEPNLAALAIRINLEKPSGIASDSSSNSSSSSSSESDSSNSDDEDSGQESISAKKKKRKSDIDNENNRKVCPKLSDETSPNWNIVHDSTTATIIPGE</sequence>
<dbReference type="Gene3D" id="2.60.120.650">
    <property type="entry name" value="Cupin"/>
    <property type="match status" value="1"/>
</dbReference>
<gene>
    <name evidence="16" type="primary">LOC114334523</name>
</gene>
<evidence type="ECO:0000256" key="8">
    <source>
        <dbReference type="ARBA" id="ARBA00023015"/>
    </source>
</evidence>
<evidence type="ECO:0000256" key="9">
    <source>
        <dbReference type="ARBA" id="ARBA00023163"/>
    </source>
</evidence>
<evidence type="ECO:0000256" key="10">
    <source>
        <dbReference type="ARBA" id="ARBA00023242"/>
    </source>
</evidence>
<evidence type="ECO:0000256" key="12">
    <source>
        <dbReference type="SAM" id="MobiDB-lite"/>
    </source>
</evidence>
<dbReference type="PANTHER" id="PTHR12480">
    <property type="entry name" value="ARGININE DEMETHYLASE AND LYSYL-HYDROXYLASE JMJD"/>
    <property type="match status" value="1"/>
</dbReference>
<evidence type="ECO:0000259" key="13">
    <source>
        <dbReference type="PROSITE" id="PS51184"/>
    </source>
</evidence>
<evidence type="ECO:0000313" key="16">
    <source>
        <dbReference type="RefSeq" id="XP_028140384.1"/>
    </source>
</evidence>
<keyword evidence="6" id="KW-0560">Oxidoreductase</keyword>
<evidence type="ECO:0000256" key="6">
    <source>
        <dbReference type="ARBA" id="ARBA00023002"/>
    </source>
</evidence>
<dbReference type="RefSeq" id="XP_028140384.1">
    <property type="nucleotide sequence ID" value="XM_028284583.1"/>
</dbReference>
<dbReference type="GO" id="GO:0005737">
    <property type="term" value="C:cytoplasm"/>
    <property type="evidence" value="ECO:0007669"/>
    <property type="project" value="TreeGrafter"/>
</dbReference>
<dbReference type="OrthoDB" id="424465at2759"/>
<comment type="subcellular location">
    <subcellularLocation>
        <location evidence="2">Nucleus</location>
    </subcellularLocation>
</comment>
<comment type="similarity">
    <text evidence="11">Belongs to the JMJD6 family.</text>
</comment>
<keyword evidence="5" id="KW-0223">Dioxygenase</keyword>